<gene>
    <name evidence="3" type="ORF">ACFQL7_06300</name>
</gene>
<dbReference type="InterPro" id="IPR005097">
    <property type="entry name" value="Sacchrp_dh_NADP-bd"/>
</dbReference>
<evidence type="ECO:0000256" key="1">
    <source>
        <dbReference type="SAM" id="MobiDB-lite"/>
    </source>
</evidence>
<evidence type="ECO:0000313" key="3">
    <source>
        <dbReference type="EMBL" id="MFC7189499.1"/>
    </source>
</evidence>
<keyword evidence="4" id="KW-1185">Reference proteome</keyword>
<sequence>MDGTLLIYGSYGYTGDLITRRAVDDGATPIVAGRRAEPLEEQATEFELDHQAFSLTHPDIIESSIADVDAVLNCAGPFSGTAEPLIDACLETGTNYLDIAGRVEVLESIAERDREAETADVTLLPGVGFDVVPTDCLAAILNAKLPETEHLTLALDGLENFSPGTVKSIIESVNRPSAMREDGEIQSVSPAWQSREFDFGSGEQTGVMVPWGALSTAYYSTGIGTIETYATVPQAAVRSMRYGTAVTPILTFGPIQQLLLYATDCLVSGPTQDERIQSTTRLFGEVTNGAGDRATARLTTPGIYDVTAATAVESARRVLSDEVESGFQTPSSAFGADFITEFDGVTQRSERSPEGYSPDPSPEDSNRSSFSPVANQTICPTGFVRTHSSRNQRCVRRPLANKRTHQRYQRRRPRPCIESKDRPTFHAVLVER</sequence>
<dbReference type="Pfam" id="PF03435">
    <property type="entry name" value="Sacchrp_dh_NADP"/>
    <property type="match status" value="1"/>
</dbReference>
<dbReference type="PANTHER" id="PTHR43781:SF1">
    <property type="entry name" value="SACCHAROPINE DEHYDROGENASE"/>
    <property type="match status" value="1"/>
</dbReference>
<feature type="region of interest" description="Disordered" evidence="1">
    <location>
        <begin position="345"/>
        <end position="374"/>
    </location>
</feature>
<dbReference type="PANTHER" id="PTHR43781">
    <property type="entry name" value="SACCHAROPINE DEHYDROGENASE"/>
    <property type="match status" value="1"/>
</dbReference>
<organism evidence="3 4">
    <name type="scientific">Halocatena marina</name>
    <dbReference type="NCBI Taxonomy" id="2934937"/>
    <lineage>
        <taxon>Archaea</taxon>
        <taxon>Methanobacteriati</taxon>
        <taxon>Methanobacteriota</taxon>
        <taxon>Stenosarchaea group</taxon>
        <taxon>Halobacteria</taxon>
        <taxon>Halobacteriales</taxon>
        <taxon>Natronomonadaceae</taxon>
        <taxon>Halocatena</taxon>
    </lineage>
</organism>
<reference evidence="3 4" key="1">
    <citation type="journal article" date="2019" name="Int. J. Syst. Evol. Microbiol.">
        <title>The Global Catalogue of Microorganisms (GCM) 10K type strain sequencing project: providing services to taxonomists for standard genome sequencing and annotation.</title>
        <authorList>
            <consortium name="The Broad Institute Genomics Platform"/>
            <consortium name="The Broad Institute Genome Sequencing Center for Infectious Disease"/>
            <person name="Wu L."/>
            <person name="Ma J."/>
        </authorList>
    </citation>
    <scope>NUCLEOTIDE SEQUENCE [LARGE SCALE GENOMIC DNA]</scope>
    <source>
        <strain evidence="3 4">RDMS1</strain>
    </source>
</reference>
<proteinExistence type="predicted"/>
<name>A0ABD5YNC3_9EURY</name>
<feature type="domain" description="Saccharopine dehydrogenase NADP binding" evidence="2">
    <location>
        <begin position="6"/>
        <end position="123"/>
    </location>
</feature>
<dbReference type="InterPro" id="IPR036291">
    <property type="entry name" value="NAD(P)-bd_dom_sf"/>
</dbReference>
<evidence type="ECO:0000259" key="2">
    <source>
        <dbReference type="Pfam" id="PF03435"/>
    </source>
</evidence>
<dbReference type="SUPFAM" id="SSF51735">
    <property type="entry name" value="NAD(P)-binding Rossmann-fold domains"/>
    <property type="match status" value="1"/>
</dbReference>
<dbReference type="Gene3D" id="3.40.50.720">
    <property type="entry name" value="NAD(P)-binding Rossmann-like Domain"/>
    <property type="match status" value="1"/>
</dbReference>
<accession>A0ABD5YNC3</accession>
<dbReference type="AlphaFoldDB" id="A0ABD5YNC3"/>
<dbReference type="Proteomes" id="UP001596417">
    <property type="component" value="Unassembled WGS sequence"/>
</dbReference>
<dbReference type="RefSeq" id="WP_390204979.1">
    <property type="nucleotide sequence ID" value="NZ_JBHTAX010000001.1"/>
</dbReference>
<evidence type="ECO:0000313" key="4">
    <source>
        <dbReference type="Proteomes" id="UP001596417"/>
    </source>
</evidence>
<dbReference type="EMBL" id="JBHTAX010000001">
    <property type="protein sequence ID" value="MFC7189499.1"/>
    <property type="molecule type" value="Genomic_DNA"/>
</dbReference>
<comment type="caution">
    <text evidence="3">The sequence shown here is derived from an EMBL/GenBank/DDBJ whole genome shotgun (WGS) entry which is preliminary data.</text>
</comment>
<protein>
    <submittedName>
        <fullName evidence="3">Saccharopine dehydrogenase family protein</fullName>
    </submittedName>
</protein>